<feature type="domain" description="ABC transmembrane type-1" evidence="7">
    <location>
        <begin position="19"/>
        <end position="198"/>
    </location>
</feature>
<evidence type="ECO:0000256" key="4">
    <source>
        <dbReference type="ARBA" id="ARBA00022989"/>
    </source>
</evidence>
<feature type="transmembrane region" description="Helical" evidence="6">
    <location>
        <begin position="133"/>
        <end position="160"/>
    </location>
</feature>
<dbReference type="GO" id="GO:0031460">
    <property type="term" value="P:glycine betaine transport"/>
    <property type="evidence" value="ECO:0007669"/>
    <property type="project" value="TreeGrafter"/>
</dbReference>
<dbReference type="PANTHER" id="PTHR30177:SF4">
    <property type="entry name" value="OSMOPROTECTANT IMPORT PERMEASE PROTEIN OSMW"/>
    <property type="match status" value="1"/>
</dbReference>
<protein>
    <submittedName>
        <fullName evidence="9">ABC transporter permease subunit</fullName>
    </submittedName>
    <submittedName>
        <fullName evidence="8">Putative osmoprotectant uptake system permease protein yehW</fullName>
    </submittedName>
</protein>
<dbReference type="Pfam" id="PF00528">
    <property type="entry name" value="BPD_transp_1"/>
    <property type="match status" value="1"/>
</dbReference>
<dbReference type="GO" id="GO:0005886">
    <property type="term" value="C:plasma membrane"/>
    <property type="evidence" value="ECO:0007669"/>
    <property type="project" value="UniProtKB-SubCell"/>
</dbReference>
<organism evidence="8 10">
    <name type="scientific">Eubacterium ramulus</name>
    <dbReference type="NCBI Taxonomy" id="39490"/>
    <lineage>
        <taxon>Bacteria</taxon>
        <taxon>Bacillati</taxon>
        <taxon>Bacillota</taxon>
        <taxon>Clostridia</taxon>
        <taxon>Eubacteriales</taxon>
        <taxon>Eubacteriaceae</taxon>
        <taxon>Eubacterium</taxon>
    </lineage>
</organism>
<reference evidence="8 10" key="1">
    <citation type="submission" date="2015-09" db="EMBL/GenBank/DDBJ databases">
        <authorList>
            <consortium name="Pathogen Informatics"/>
        </authorList>
    </citation>
    <scope>NUCLEOTIDE SEQUENCE [LARGE SCALE GENOMIC DNA]</scope>
    <source>
        <strain evidence="8 10">2789STDY5608891</strain>
    </source>
</reference>
<proteinExistence type="inferred from homology"/>
<evidence type="ECO:0000313" key="9">
    <source>
        <dbReference type="EMBL" id="MSD15862.1"/>
    </source>
</evidence>
<evidence type="ECO:0000313" key="8">
    <source>
        <dbReference type="EMBL" id="CUN13036.1"/>
    </source>
</evidence>
<keyword evidence="3 6" id="KW-0812">Transmembrane</keyword>
<evidence type="ECO:0000313" key="10">
    <source>
        <dbReference type="Proteomes" id="UP000095492"/>
    </source>
</evidence>
<dbReference type="EMBL" id="CYYA01000013">
    <property type="protein sequence ID" value="CUN13036.1"/>
    <property type="molecule type" value="Genomic_DNA"/>
</dbReference>
<evidence type="ECO:0000256" key="1">
    <source>
        <dbReference type="ARBA" id="ARBA00004141"/>
    </source>
</evidence>
<evidence type="ECO:0000256" key="3">
    <source>
        <dbReference type="ARBA" id="ARBA00022692"/>
    </source>
</evidence>
<dbReference type="PANTHER" id="PTHR30177">
    <property type="entry name" value="GLYCINE BETAINE/L-PROLINE TRANSPORT SYSTEM PERMEASE PROTEIN PROW"/>
    <property type="match status" value="1"/>
</dbReference>
<sequence>MTRFITYTTRHYDKLIQAVLEHFEIVGLTLVISIALAFMIAMLVMEHKRITAWITRVFSMIYAIPSLALFALLLPVTGLGMQTAVLVLVIYNQFILIQSFTDGFTSVDAGVLEAAAGMGMTKGQIFRKVRLPLALDTMIAGVHISIISTIGIATIASTVGAGGLGTILFDGMRTQNVVKIVWGTFLSVVMVLGVNGILKLIEKRLKKKLYQE</sequence>
<dbReference type="InterPro" id="IPR035906">
    <property type="entry name" value="MetI-like_sf"/>
</dbReference>
<dbReference type="Proteomes" id="UP000431304">
    <property type="component" value="Unassembled WGS sequence"/>
</dbReference>
<dbReference type="SUPFAM" id="SSF161098">
    <property type="entry name" value="MetI-like"/>
    <property type="match status" value="1"/>
</dbReference>
<evidence type="ECO:0000256" key="6">
    <source>
        <dbReference type="RuleBase" id="RU363032"/>
    </source>
</evidence>
<keyword evidence="4 6" id="KW-1133">Transmembrane helix</keyword>
<comment type="subcellular location">
    <subcellularLocation>
        <location evidence="6">Cell membrane</location>
        <topology evidence="6">Multi-pass membrane protein</topology>
    </subcellularLocation>
    <subcellularLocation>
        <location evidence="1">Membrane</location>
        <topology evidence="1">Multi-pass membrane protein</topology>
    </subcellularLocation>
</comment>
<name>A0A173UFB8_EUBRA</name>
<dbReference type="Gene3D" id="1.10.3720.10">
    <property type="entry name" value="MetI-like"/>
    <property type="match status" value="1"/>
</dbReference>
<dbReference type="InterPro" id="IPR051204">
    <property type="entry name" value="ABC_transp_perm/SBD"/>
</dbReference>
<dbReference type="STRING" id="39490.ERS852448_02003"/>
<keyword evidence="5 6" id="KW-0472">Membrane</keyword>
<keyword evidence="2 6" id="KW-0813">Transport</keyword>
<evidence type="ECO:0000256" key="2">
    <source>
        <dbReference type="ARBA" id="ARBA00022448"/>
    </source>
</evidence>
<comment type="similarity">
    <text evidence="6">Belongs to the binding-protein-dependent transport system permease family.</text>
</comment>
<evidence type="ECO:0000256" key="5">
    <source>
        <dbReference type="ARBA" id="ARBA00023136"/>
    </source>
</evidence>
<accession>A0A173UFB8</accession>
<feature type="transmembrane region" description="Helical" evidence="6">
    <location>
        <begin position="180"/>
        <end position="201"/>
    </location>
</feature>
<dbReference type="PROSITE" id="PS50928">
    <property type="entry name" value="ABC_TM1"/>
    <property type="match status" value="1"/>
</dbReference>
<reference evidence="9 11" key="2">
    <citation type="journal article" date="2019" name="Nat. Med.">
        <title>A library of human gut bacterial isolates paired with longitudinal multiomics data enables mechanistic microbiome research.</title>
        <authorList>
            <person name="Poyet M."/>
            <person name="Groussin M."/>
            <person name="Gibbons S.M."/>
            <person name="Avila-Pacheco J."/>
            <person name="Jiang X."/>
            <person name="Kearney S.M."/>
            <person name="Perrotta A.R."/>
            <person name="Berdy B."/>
            <person name="Zhao S."/>
            <person name="Lieberman T.D."/>
            <person name="Swanson P.K."/>
            <person name="Smith M."/>
            <person name="Roesemann S."/>
            <person name="Alexander J.E."/>
            <person name="Rich S.A."/>
            <person name="Livny J."/>
            <person name="Vlamakis H."/>
            <person name="Clish C."/>
            <person name="Bullock K."/>
            <person name="Deik A."/>
            <person name="Scott J."/>
            <person name="Pierce K.A."/>
            <person name="Xavier R.J."/>
            <person name="Alm E.J."/>
        </authorList>
    </citation>
    <scope>NUCLEOTIDE SEQUENCE [LARGE SCALE GENOMIC DNA]</scope>
    <source>
        <strain evidence="9 11">BIOML-A3</strain>
    </source>
</reference>
<dbReference type="CDD" id="cd06261">
    <property type="entry name" value="TM_PBP2"/>
    <property type="match status" value="1"/>
</dbReference>
<dbReference type="InterPro" id="IPR000515">
    <property type="entry name" value="MetI-like"/>
</dbReference>
<gene>
    <name evidence="8" type="primary">yehW</name>
    <name evidence="8" type="ORF">ERS852448_02003</name>
    <name evidence="9" type="ORF">GKE72_07190</name>
</gene>
<feature type="transmembrane region" description="Helical" evidence="6">
    <location>
        <begin position="25"/>
        <end position="45"/>
    </location>
</feature>
<dbReference type="GeneID" id="42785219"/>
<dbReference type="RefSeq" id="WP_021737601.1">
    <property type="nucleotide sequence ID" value="NZ_CABKSU010000004.1"/>
</dbReference>
<dbReference type="OrthoDB" id="34174at2"/>
<dbReference type="GO" id="GO:0055085">
    <property type="term" value="P:transmembrane transport"/>
    <property type="evidence" value="ECO:0007669"/>
    <property type="project" value="InterPro"/>
</dbReference>
<evidence type="ECO:0000259" key="7">
    <source>
        <dbReference type="PROSITE" id="PS50928"/>
    </source>
</evidence>
<dbReference type="AlphaFoldDB" id="A0A173UFB8"/>
<dbReference type="Proteomes" id="UP000095492">
    <property type="component" value="Unassembled WGS sequence"/>
</dbReference>
<evidence type="ECO:0000313" key="11">
    <source>
        <dbReference type="Proteomes" id="UP000431304"/>
    </source>
</evidence>
<dbReference type="EMBL" id="WKRA01000009">
    <property type="protein sequence ID" value="MSD15862.1"/>
    <property type="molecule type" value="Genomic_DNA"/>
</dbReference>